<dbReference type="Proteomes" id="UP000239872">
    <property type="component" value="Unassembled WGS sequence"/>
</dbReference>
<dbReference type="PANTHER" id="PTHR30461">
    <property type="entry name" value="DNA-INVERTASE FROM LAMBDOID PROPHAGE"/>
    <property type="match status" value="1"/>
</dbReference>
<dbReference type="PANTHER" id="PTHR30461:SF2">
    <property type="entry name" value="SERINE RECOMBINASE PINE-RELATED"/>
    <property type="match status" value="1"/>
</dbReference>
<feature type="domain" description="Resolvase/invertase-type recombinase catalytic" evidence="4">
    <location>
        <begin position="23"/>
        <end position="172"/>
    </location>
</feature>
<keyword evidence="3" id="KW-0175">Coiled coil</keyword>
<keyword evidence="2" id="KW-0233">DNA recombination</keyword>
<dbReference type="InterPro" id="IPR038109">
    <property type="entry name" value="DNA_bind_recomb_sf"/>
</dbReference>
<keyword evidence="7" id="KW-1185">Reference proteome</keyword>
<reference evidence="6 7" key="1">
    <citation type="submission" date="2018-01" db="EMBL/GenBank/DDBJ databases">
        <title>A novel member of the phylum Bacteroidetes isolated from glacier ice.</title>
        <authorList>
            <person name="Liu Q."/>
            <person name="Xin Y.-H."/>
        </authorList>
    </citation>
    <scope>NUCLEOTIDE SEQUENCE [LARGE SCALE GENOMIC DNA]</scope>
    <source>
        <strain evidence="6 7">RB1R16</strain>
    </source>
</reference>
<feature type="domain" description="Recombinase" evidence="5">
    <location>
        <begin position="179"/>
        <end position="284"/>
    </location>
</feature>
<dbReference type="InterPro" id="IPR006119">
    <property type="entry name" value="Resolv_N"/>
</dbReference>
<gene>
    <name evidence="6" type="ORF">CJD36_000950</name>
</gene>
<accession>A0A2S7SZH7</accession>
<evidence type="ECO:0000259" key="5">
    <source>
        <dbReference type="PROSITE" id="PS51737"/>
    </source>
</evidence>
<dbReference type="Pfam" id="PF00239">
    <property type="entry name" value="Resolvase"/>
    <property type="match status" value="1"/>
</dbReference>
<name>A0A2S7SZH7_9BACT</name>
<evidence type="ECO:0000313" key="7">
    <source>
        <dbReference type="Proteomes" id="UP000239872"/>
    </source>
</evidence>
<dbReference type="Pfam" id="PF07508">
    <property type="entry name" value="Recombinase"/>
    <property type="match status" value="1"/>
</dbReference>
<dbReference type="SUPFAM" id="SSF53041">
    <property type="entry name" value="Resolvase-like"/>
    <property type="match status" value="1"/>
</dbReference>
<dbReference type="GO" id="GO:0003677">
    <property type="term" value="F:DNA binding"/>
    <property type="evidence" value="ECO:0007669"/>
    <property type="project" value="UniProtKB-KW"/>
</dbReference>
<dbReference type="SMART" id="SM00857">
    <property type="entry name" value="Resolvase"/>
    <property type="match status" value="1"/>
</dbReference>
<organism evidence="6 7">
    <name type="scientific">Flavipsychrobacter stenotrophus</name>
    <dbReference type="NCBI Taxonomy" id="2077091"/>
    <lineage>
        <taxon>Bacteria</taxon>
        <taxon>Pseudomonadati</taxon>
        <taxon>Bacteroidota</taxon>
        <taxon>Chitinophagia</taxon>
        <taxon>Chitinophagales</taxon>
        <taxon>Chitinophagaceae</taxon>
        <taxon>Flavipsychrobacter</taxon>
    </lineage>
</organism>
<dbReference type="AlphaFoldDB" id="A0A2S7SZH7"/>
<evidence type="ECO:0000256" key="1">
    <source>
        <dbReference type="ARBA" id="ARBA00023125"/>
    </source>
</evidence>
<dbReference type="PROSITE" id="PS51737">
    <property type="entry name" value="RECOMBINASE_DNA_BIND"/>
    <property type="match status" value="1"/>
</dbReference>
<dbReference type="RefSeq" id="WP_105037237.1">
    <property type="nucleotide sequence ID" value="NZ_PPSL01000001.1"/>
</dbReference>
<dbReference type="InterPro" id="IPR036162">
    <property type="entry name" value="Resolvase-like_N_sf"/>
</dbReference>
<dbReference type="GO" id="GO:0000150">
    <property type="term" value="F:DNA strand exchange activity"/>
    <property type="evidence" value="ECO:0007669"/>
    <property type="project" value="InterPro"/>
</dbReference>
<comment type="caution">
    <text evidence="6">The sequence shown here is derived from an EMBL/GenBank/DDBJ whole genome shotgun (WGS) entry which is preliminary data.</text>
</comment>
<proteinExistence type="predicted"/>
<dbReference type="Gene3D" id="3.90.1750.20">
    <property type="entry name" value="Putative Large Serine Recombinase, Chain B, Domain 2"/>
    <property type="match status" value="1"/>
</dbReference>
<evidence type="ECO:0000256" key="2">
    <source>
        <dbReference type="ARBA" id="ARBA00023172"/>
    </source>
</evidence>
<sequence>MSDITLFKTFAKGSNKAKTKGSNCVIYTRVSTKEQADNNLSLDTQKKACEMFAKKGNLQIMGSFGGTFESAKTDERKQFNNMLSFLKKSREKISHIIVYSVDRFSRSGANAIYIAEQLKKQGIVVCSVTQPTDASTASGSLQQNIQFIFSEYENQQRREKCMAGVKEMLLRGDWPTAPPIGYDIVKSNGNRSIVLNKDGKLLKKAFHWKVKEKVSSEEIIRRLAAQGLKITNQRISVFFRNPFYCGLMVHTALEGQVIEGNHEKMISKELFLEANDVLSENKQGYRTNPENDEIPLKRFYKCDECGQFLRAYKAYKNQKYYYKCNTKGCNCNMRADTLHERFVQTLSDYTLEFDEAMQYLIKEQMIVEYNKSNERKEENIQNIEKQLAEVDKKLERLEERYVLEEITRDMFDKFKAKFAEEKKDIEKERAKFGNRVSNLDLYIDTAFRTTSKLAPEWASADYNDRQELQYMVFPEGIYYNRKKDECRTQKVNVAFRYFARLARLSGEKEKRELQFELHVPSLVERTRIEL</sequence>
<evidence type="ECO:0000256" key="3">
    <source>
        <dbReference type="SAM" id="Coils"/>
    </source>
</evidence>
<dbReference type="PROSITE" id="PS51736">
    <property type="entry name" value="RECOMBINASES_3"/>
    <property type="match status" value="1"/>
</dbReference>
<dbReference type="EMBL" id="PPSL01000001">
    <property type="protein sequence ID" value="PQJ12353.1"/>
    <property type="molecule type" value="Genomic_DNA"/>
</dbReference>
<keyword evidence="1" id="KW-0238">DNA-binding</keyword>
<evidence type="ECO:0000259" key="4">
    <source>
        <dbReference type="PROSITE" id="PS51736"/>
    </source>
</evidence>
<dbReference type="InterPro" id="IPR011109">
    <property type="entry name" value="DNA_bind_recombinase_dom"/>
</dbReference>
<protein>
    <submittedName>
        <fullName evidence="6">Resolvase</fullName>
    </submittedName>
</protein>
<dbReference type="CDD" id="cd00338">
    <property type="entry name" value="Ser_Recombinase"/>
    <property type="match status" value="1"/>
</dbReference>
<evidence type="ECO:0000313" key="6">
    <source>
        <dbReference type="EMBL" id="PQJ12353.1"/>
    </source>
</evidence>
<dbReference type="OrthoDB" id="9815006at2"/>
<dbReference type="InterPro" id="IPR050639">
    <property type="entry name" value="SSR_resolvase"/>
</dbReference>
<feature type="coiled-coil region" evidence="3">
    <location>
        <begin position="366"/>
        <end position="407"/>
    </location>
</feature>
<dbReference type="Gene3D" id="3.40.50.1390">
    <property type="entry name" value="Resolvase, N-terminal catalytic domain"/>
    <property type="match status" value="1"/>
</dbReference>